<feature type="non-terminal residue" evidence="2">
    <location>
        <position position="131"/>
    </location>
</feature>
<proteinExistence type="predicted"/>
<keyword evidence="3" id="KW-1185">Reference proteome</keyword>
<organism evidence="2 3">
    <name type="scientific">Pelagomonas calceolata</name>
    <dbReference type="NCBI Taxonomy" id="35677"/>
    <lineage>
        <taxon>Eukaryota</taxon>
        <taxon>Sar</taxon>
        <taxon>Stramenopiles</taxon>
        <taxon>Ochrophyta</taxon>
        <taxon>Pelagophyceae</taxon>
        <taxon>Pelagomonadales</taxon>
        <taxon>Pelagomonadaceae</taxon>
        <taxon>Pelagomonas</taxon>
    </lineage>
</organism>
<gene>
    <name evidence="2" type="ORF">PECAL_2P16550</name>
</gene>
<accession>A0A8J2SLD1</accession>
<dbReference type="AlphaFoldDB" id="A0A8J2SLD1"/>
<keyword evidence="1" id="KW-0472">Membrane</keyword>
<evidence type="ECO:0000256" key="1">
    <source>
        <dbReference type="SAM" id="Phobius"/>
    </source>
</evidence>
<dbReference type="Proteomes" id="UP000789595">
    <property type="component" value="Unassembled WGS sequence"/>
</dbReference>
<keyword evidence="1" id="KW-0812">Transmembrane</keyword>
<dbReference type="EMBL" id="CAKKNE010000002">
    <property type="protein sequence ID" value="CAH0368584.1"/>
    <property type="molecule type" value="Genomic_DNA"/>
</dbReference>
<keyword evidence="1" id="KW-1133">Transmembrane helix</keyword>
<evidence type="ECO:0000313" key="2">
    <source>
        <dbReference type="EMBL" id="CAH0368584.1"/>
    </source>
</evidence>
<reference evidence="2" key="1">
    <citation type="submission" date="2021-11" db="EMBL/GenBank/DDBJ databases">
        <authorList>
            <consortium name="Genoscope - CEA"/>
            <person name="William W."/>
        </authorList>
    </citation>
    <scope>NUCLEOTIDE SEQUENCE</scope>
</reference>
<evidence type="ECO:0000313" key="3">
    <source>
        <dbReference type="Proteomes" id="UP000789595"/>
    </source>
</evidence>
<sequence>MANKLHISPTVLQARQTSSEPAPKKCCLSTSPRSMHSRASKYWPFCWKFVQVSSILCKANNSALSSSPSFWRAAMVSSILLGLPLAVVSLWGGLGGVRGASGRLTRVVGLPRCGVLRGRRVGGVYRPSLPS</sequence>
<name>A0A8J2SLD1_9STRA</name>
<comment type="caution">
    <text evidence="2">The sequence shown here is derived from an EMBL/GenBank/DDBJ whole genome shotgun (WGS) entry which is preliminary data.</text>
</comment>
<feature type="transmembrane region" description="Helical" evidence="1">
    <location>
        <begin position="70"/>
        <end position="94"/>
    </location>
</feature>
<protein>
    <submittedName>
        <fullName evidence="2">Uncharacterized protein</fullName>
    </submittedName>
</protein>